<accession>A0A176WNK5</accession>
<dbReference type="EMBL" id="AP019868">
    <property type="protein sequence ID" value="BBN04878.1"/>
    <property type="molecule type" value="Genomic_DNA"/>
</dbReference>
<comment type="similarity">
    <text evidence="2">Belongs to the thioredoxin family. Plant F-type subfamily.</text>
</comment>
<organism evidence="5 6">
    <name type="scientific">Marchantia polymorpha subsp. ruderalis</name>
    <dbReference type="NCBI Taxonomy" id="1480154"/>
    <lineage>
        <taxon>Eukaryota</taxon>
        <taxon>Viridiplantae</taxon>
        <taxon>Streptophyta</taxon>
        <taxon>Embryophyta</taxon>
        <taxon>Marchantiophyta</taxon>
        <taxon>Marchantiopsida</taxon>
        <taxon>Marchantiidae</taxon>
        <taxon>Marchantiales</taxon>
        <taxon>Marchantiaceae</taxon>
        <taxon>Marchantia</taxon>
    </lineage>
</organism>
<dbReference type="CDD" id="cd02947">
    <property type="entry name" value="TRX_family"/>
    <property type="match status" value="1"/>
</dbReference>
<dbReference type="InterPro" id="IPR036249">
    <property type="entry name" value="Thioredoxin-like_sf"/>
</dbReference>
<evidence type="ECO:0000256" key="2">
    <source>
        <dbReference type="ARBA" id="ARBA00038337"/>
    </source>
</evidence>
<dbReference type="PROSITE" id="PS51352">
    <property type="entry name" value="THIOREDOXIN_2"/>
    <property type="match status" value="1"/>
</dbReference>
<evidence type="ECO:0000313" key="5">
    <source>
        <dbReference type="EMBL" id="OAE34738.1"/>
    </source>
</evidence>
<sequence>MASVMVRATVSVPAALQNGQVVCSQVSAPSVQVAQKSKPVFVVAKHNCRLFSEERRIQSRFSSQALGARGVRRQPSSVASSRAELAEDADNGNVIEVTSAEEMARQLEEAGDRMVVVDISTRTCGPCKLIYPKVVKMSVEYPDVLFLKINGDIDNGTRTLMREWGVKAVPNFRFFLNGKLIHSHSGAKEDELRAHFLTHYVKTLNVSAQ</sequence>
<keyword evidence="1" id="KW-1015">Disulfide bond</keyword>
<dbReference type="AlphaFoldDB" id="A0A176WNK5"/>
<proteinExistence type="inferred from homology"/>
<dbReference type="SUPFAM" id="SSF52833">
    <property type="entry name" value="Thioredoxin-like"/>
    <property type="match status" value="1"/>
</dbReference>
<dbReference type="Proteomes" id="UP001162541">
    <property type="component" value="Chromosome 3"/>
</dbReference>
<dbReference type="InterPro" id="IPR013766">
    <property type="entry name" value="Thioredoxin_domain"/>
</dbReference>
<dbReference type="InterPro" id="IPR017937">
    <property type="entry name" value="Thioredoxin_CS"/>
</dbReference>
<reference evidence="5 6" key="1">
    <citation type="submission" date="2016-03" db="EMBL/GenBank/DDBJ databases">
        <title>Mechanisms controlling the formation of the plant cell surface in tip-growing cells are functionally conserved among land plants.</title>
        <authorList>
            <person name="Honkanen S."/>
            <person name="Jones V.A."/>
            <person name="Morieri G."/>
            <person name="Champion C."/>
            <person name="Hetherington A.J."/>
            <person name="Kelly S."/>
            <person name="Saint-Marcoux D."/>
            <person name="Proust H."/>
            <person name="Prescott H."/>
            <person name="Dolan L."/>
        </authorList>
    </citation>
    <scope>NUCLEOTIDE SEQUENCE [LARGE SCALE GENOMIC DNA]</scope>
    <source>
        <strain evidence="6">cv. Tak-1 and cv. Tak-2</strain>
        <tissue evidence="5">Whole gametophyte</tissue>
    </source>
</reference>
<dbReference type="EMBL" id="LVLJ01000312">
    <property type="protein sequence ID" value="OAE34738.1"/>
    <property type="molecule type" value="Genomic_DNA"/>
</dbReference>
<evidence type="ECO:0000259" key="3">
    <source>
        <dbReference type="PROSITE" id="PS51352"/>
    </source>
</evidence>
<dbReference type="Gene3D" id="3.40.30.10">
    <property type="entry name" value="Glutaredoxin"/>
    <property type="match status" value="1"/>
</dbReference>
<feature type="domain" description="Thioredoxin" evidence="3">
    <location>
        <begin position="74"/>
        <end position="202"/>
    </location>
</feature>
<gene>
    <name evidence="5" type="ORF">AXG93_2528s1030</name>
    <name evidence="4" type="ORF">Mp_3g08490</name>
</gene>
<protein>
    <recommendedName>
        <fullName evidence="3">Thioredoxin domain-containing protein</fullName>
    </recommendedName>
</protein>
<reference evidence="4" key="2">
    <citation type="journal article" date="2019" name="Curr. Biol.">
        <title>Chromatin organization in early land plants reveals an ancestral association between H3K27me3, transposons, and constitutive heterochromatin.</title>
        <authorList>
            <person name="Montgomery S.A."/>
            <person name="Tanizawa Y."/>
            <person name="Galik B."/>
            <person name="Wang N."/>
            <person name="Ito T."/>
            <person name="Mochizuki T."/>
            <person name="Akimcheva S."/>
            <person name="Bowman J."/>
            <person name="Cognat V."/>
            <person name="Drouard L."/>
            <person name="Ekker H."/>
            <person name="Houng S."/>
            <person name="Kohchi T."/>
            <person name="Lin S."/>
            <person name="Liu L.D."/>
            <person name="Nakamura Y."/>
            <person name="Valeeva L.R."/>
            <person name="Shakirov E.V."/>
            <person name="Shippen D.E."/>
            <person name="Wei W."/>
            <person name="Yagura M."/>
            <person name="Yamaoka S."/>
            <person name="Yamato K.T."/>
            <person name="Liu C."/>
            <person name="Berger F."/>
        </authorList>
    </citation>
    <scope>NUCLEOTIDE SEQUENCE [LARGE SCALE GENOMIC DNA]</scope>
    <source>
        <strain evidence="4">Tak-1</strain>
    </source>
</reference>
<evidence type="ECO:0000313" key="7">
    <source>
        <dbReference type="Proteomes" id="UP001162541"/>
    </source>
</evidence>
<dbReference type="Proteomes" id="UP000077202">
    <property type="component" value="Unassembled WGS sequence"/>
</dbReference>
<name>A0A176WNK5_MARPO</name>
<evidence type="ECO:0000313" key="6">
    <source>
        <dbReference type="Proteomes" id="UP000077202"/>
    </source>
</evidence>
<evidence type="ECO:0000313" key="4">
    <source>
        <dbReference type="EMBL" id="BBN04878.1"/>
    </source>
</evidence>
<dbReference type="PROSITE" id="PS00194">
    <property type="entry name" value="THIOREDOXIN_1"/>
    <property type="match status" value="1"/>
</dbReference>
<reference evidence="7" key="3">
    <citation type="journal article" date="2020" name="Curr. Biol.">
        <title>Chromatin organization in early land plants reveals an ancestral association between H3K27me3, transposons, and constitutive heterochromatin.</title>
        <authorList>
            <person name="Montgomery S.A."/>
            <person name="Tanizawa Y."/>
            <person name="Galik B."/>
            <person name="Wang N."/>
            <person name="Ito T."/>
            <person name="Mochizuki T."/>
            <person name="Akimcheva S."/>
            <person name="Bowman J.L."/>
            <person name="Cognat V."/>
            <person name="Marechal-Drouard L."/>
            <person name="Ekker H."/>
            <person name="Hong S.F."/>
            <person name="Kohchi T."/>
            <person name="Lin S.S."/>
            <person name="Liu L.D."/>
            <person name="Nakamura Y."/>
            <person name="Valeeva L.R."/>
            <person name="Shakirov E.V."/>
            <person name="Shippen D.E."/>
            <person name="Wei W.L."/>
            <person name="Yagura M."/>
            <person name="Yamaoka S."/>
            <person name="Yamato K.T."/>
            <person name="Liu C."/>
            <person name="Berger F."/>
        </authorList>
    </citation>
    <scope>NUCLEOTIDE SEQUENCE [LARGE SCALE GENOMIC DNA]</scope>
    <source>
        <strain evidence="7">Tak-1</strain>
    </source>
</reference>
<evidence type="ECO:0000256" key="1">
    <source>
        <dbReference type="ARBA" id="ARBA00023157"/>
    </source>
</evidence>
<keyword evidence="6" id="KW-1185">Reference proteome</keyword>
<dbReference type="Pfam" id="PF00085">
    <property type="entry name" value="Thioredoxin"/>
    <property type="match status" value="1"/>
</dbReference>
<dbReference type="PANTHER" id="PTHR46115">
    <property type="entry name" value="THIOREDOXIN-LIKE PROTEIN 1"/>
    <property type="match status" value="1"/>
</dbReference>